<keyword evidence="2" id="KW-0732">Signal</keyword>
<evidence type="ECO:0000256" key="1">
    <source>
        <dbReference type="SAM" id="MobiDB-lite"/>
    </source>
</evidence>
<sequence>MRLFVSTILCLLTLSVPGALSTAPDTWVAVRATIQVTYTLDKTTWIPLRKGMSVPNKAWISTGPRGRLQLVRGSESIAFQPNTLAAIITRGGGATRKTEVVQQVGEISLEIEKRQQPHTTVQTPFLAAVVKGTRFTVEVGAGNAAVAVDRGLVQVTSFESGERSDLGAGQGARVDGSGMTVAGLGAKPRITRVAPSKPRVPATMTGKPAATSQVTSASTETPQSETGAEKSKSSSNSNAGGNGTGSDNGNGNSGGNGNGNAGGNGNGNAGGNGNGNAGGNGNGNAGGNGNGNAGGNGKGKDKDKDDDDD</sequence>
<dbReference type="PANTHER" id="PTHR38731:SF3">
    <property type="entry name" value="BLL6125 PROTEIN"/>
    <property type="match status" value="1"/>
</dbReference>
<organism evidence="4 5">
    <name type="scientific">Peteryoungia aggregata LMG 23059</name>
    <dbReference type="NCBI Taxonomy" id="1368425"/>
    <lineage>
        <taxon>Bacteria</taxon>
        <taxon>Pseudomonadati</taxon>
        <taxon>Pseudomonadota</taxon>
        <taxon>Alphaproteobacteria</taxon>
        <taxon>Hyphomicrobiales</taxon>
        <taxon>Rhizobiaceae</taxon>
        <taxon>Peteryoungia</taxon>
    </lineage>
</organism>
<gene>
    <name evidence="4" type="ORF">J2045_000724</name>
</gene>
<feature type="compositionally biased region" description="Polar residues" evidence="1">
    <location>
        <begin position="210"/>
        <end position="226"/>
    </location>
</feature>
<reference evidence="4 5" key="1">
    <citation type="submission" date="2023-07" db="EMBL/GenBank/DDBJ databases">
        <title>Genomic Encyclopedia of Type Strains, Phase IV (KMG-IV): sequencing the most valuable type-strain genomes for metagenomic binning, comparative biology and taxonomic classification.</title>
        <authorList>
            <person name="Goeker M."/>
        </authorList>
    </citation>
    <scope>NUCLEOTIDE SEQUENCE [LARGE SCALE GENOMIC DNA]</scope>
    <source>
        <strain evidence="4 5">DSM 1111</strain>
    </source>
</reference>
<dbReference type="InterPro" id="IPR006860">
    <property type="entry name" value="FecR"/>
</dbReference>
<dbReference type="Gene3D" id="2.60.120.1440">
    <property type="match status" value="1"/>
</dbReference>
<evidence type="ECO:0000313" key="4">
    <source>
        <dbReference type="EMBL" id="MDQ0419711.1"/>
    </source>
</evidence>
<protein>
    <recommendedName>
        <fullName evidence="3">FecR protein domain-containing protein</fullName>
    </recommendedName>
</protein>
<proteinExistence type="predicted"/>
<accession>A0ABU0G308</accession>
<evidence type="ECO:0000256" key="2">
    <source>
        <dbReference type="SAM" id="SignalP"/>
    </source>
</evidence>
<keyword evidence="5" id="KW-1185">Reference proteome</keyword>
<dbReference type="Pfam" id="PF04773">
    <property type="entry name" value="FecR"/>
    <property type="match status" value="1"/>
</dbReference>
<evidence type="ECO:0000313" key="5">
    <source>
        <dbReference type="Proteomes" id="UP001238496"/>
    </source>
</evidence>
<feature type="region of interest" description="Disordered" evidence="1">
    <location>
        <begin position="159"/>
        <end position="309"/>
    </location>
</feature>
<dbReference type="EMBL" id="JAUSUW010000002">
    <property type="protein sequence ID" value="MDQ0419711.1"/>
    <property type="molecule type" value="Genomic_DNA"/>
</dbReference>
<comment type="caution">
    <text evidence="4">The sequence shown here is derived from an EMBL/GenBank/DDBJ whole genome shotgun (WGS) entry which is preliminary data.</text>
</comment>
<dbReference type="Proteomes" id="UP001238496">
    <property type="component" value="Unassembled WGS sequence"/>
</dbReference>
<name>A0ABU0G308_9HYPH</name>
<feature type="signal peptide" evidence="2">
    <location>
        <begin position="1"/>
        <end position="21"/>
    </location>
</feature>
<dbReference type="RefSeq" id="WP_307369501.1">
    <property type="nucleotide sequence ID" value="NZ_JAUSUW010000002.1"/>
</dbReference>
<feature type="compositionally biased region" description="Gly residues" evidence="1">
    <location>
        <begin position="240"/>
        <end position="297"/>
    </location>
</feature>
<evidence type="ECO:0000259" key="3">
    <source>
        <dbReference type="Pfam" id="PF04773"/>
    </source>
</evidence>
<dbReference type="PANTHER" id="PTHR38731">
    <property type="entry name" value="LIPL45-RELATED LIPOPROTEIN-RELATED"/>
    <property type="match status" value="1"/>
</dbReference>
<feature type="chain" id="PRO_5045097160" description="FecR protein domain-containing protein" evidence="2">
    <location>
        <begin position="22"/>
        <end position="309"/>
    </location>
</feature>
<feature type="domain" description="FecR protein" evidence="3">
    <location>
        <begin position="60"/>
        <end position="153"/>
    </location>
</feature>